<proteinExistence type="inferred from homology"/>
<dbReference type="PANTHER" id="PTHR47582:SF1">
    <property type="entry name" value="P450, PUTATIVE (EUROFUNG)-RELATED"/>
    <property type="match status" value="1"/>
</dbReference>
<dbReference type="InterPro" id="IPR053007">
    <property type="entry name" value="CYP450_monoxygenase_sec-met"/>
</dbReference>
<dbReference type="AlphaFoldDB" id="A0A8H3F474"/>
<keyword evidence="7" id="KW-0812">Transmembrane</keyword>
<evidence type="ECO:0000256" key="3">
    <source>
        <dbReference type="ARBA" id="ARBA00022723"/>
    </source>
</evidence>
<feature type="binding site" description="axial binding residue" evidence="5">
    <location>
        <position position="446"/>
    </location>
    <ligand>
        <name>heme</name>
        <dbReference type="ChEBI" id="CHEBI:30413"/>
    </ligand>
    <ligandPart>
        <name>Fe</name>
        <dbReference type="ChEBI" id="CHEBI:18248"/>
    </ligandPart>
</feature>
<evidence type="ECO:0000313" key="8">
    <source>
        <dbReference type="EMBL" id="CAF9917704.1"/>
    </source>
</evidence>
<dbReference type="Gene3D" id="1.10.630.10">
    <property type="entry name" value="Cytochrome P450"/>
    <property type="match status" value="1"/>
</dbReference>
<keyword evidence="9" id="KW-1185">Reference proteome</keyword>
<comment type="cofactor">
    <cofactor evidence="1 5">
        <name>heme</name>
        <dbReference type="ChEBI" id="CHEBI:30413"/>
    </cofactor>
</comment>
<dbReference type="PANTHER" id="PTHR47582">
    <property type="entry name" value="P450, PUTATIVE (EUROFUNG)-RELATED"/>
    <property type="match status" value="1"/>
</dbReference>
<gene>
    <name evidence="8" type="ORF">IMSHALPRED_003725</name>
</gene>
<dbReference type="OrthoDB" id="1470350at2759"/>
<dbReference type="SUPFAM" id="SSF48264">
    <property type="entry name" value="Cytochrome P450"/>
    <property type="match status" value="1"/>
</dbReference>
<accession>A0A8H3F474</accession>
<dbReference type="Pfam" id="PF00067">
    <property type="entry name" value="p450"/>
    <property type="match status" value="1"/>
</dbReference>
<evidence type="ECO:0000256" key="1">
    <source>
        <dbReference type="ARBA" id="ARBA00001971"/>
    </source>
</evidence>
<dbReference type="GO" id="GO:0004497">
    <property type="term" value="F:monooxygenase activity"/>
    <property type="evidence" value="ECO:0007669"/>
    <property type="project" value="InterPro"/>
</dbReference>
<feature type="region of interest" description="Disordered" evidence="6">
    <location>
        <begin position="473"/>
        <end position="493"/>
    </location>
</feature>
<evidence type="ECO:0000256" key="6">
    <source>
        <dbReference type="SAM" id="MobiDB-lite"/>
    </source>
</evidence>
<evidence type="ECO:0000313" key="9">
    <source>
        <dbReference type="Proteomes" id="UP000664534"/>
    </source>
</evidence>
<evidence type="ECO:0008006" key="10">
    <source>
        <dbReference type="Google" id="ProtNLM"/>
    </source>
</evidence>
<dbReference type="CDD" id="cd11040">
    <property type="entry name" value="CYP7_CYP8-like"/>
    <property type="match status" value="1"/>
</dbReference>
<feature type="transmembrane region" description="Helical" evidence="7">
    <location>
        <begin position="6"/>
        <end position="27"/>
    </location>
</feature>
<keyword evidence="5" id="KW-0349">Heme</keyword>
<dbReference type="GO" id="GO:0020037">
    <property type="term" value="F:heme binding"/>
    <property type="evidence" value="ECO:0007669"/>
    <property type="project" value="InterPro"/>
</dbReference>
<dbReference type="EMBL" id="CAJPDT010000019">
    <property type="protein sequence ID" value="CAF9917704.1"/>
    <property type="molecule type" value="Genomic_DNA"/>
</dbReference>
<evidence type="ECO:0000256" key="4">
    <source>
        <dbReference type="ARBA" id="ARBA00023004"/>
    </source>
</evidence>
<keyword evidence="7" id="KW-0472">Membrane</keyword>
<keyword evidence="3 5" id="KW-0479">Metal-binding</keyword>
<comment type="similarity">
    <text evidence="2">Belongs to the cytochrome P450 family.</text>
</comment>
<sequence>MFRDSPTYIVTPITPGIIIAVIALYALSRLSQRYDPKEPPVLPQKVPFLGHILGLLQHGLKYYATLSSRYDLPIYTLQMLNQRTYIVNSPELVIAVQRQTKTLSFQPFVAAMLPRLFLIDRDGMEILKRNMDGEEGDWGLIPDSRRESWPILAPGPQLDLMLQSMLSALLPFLNEFSGAIEGNNATDLYAWARRAFTLAGTETLYGSENPFRWEPGLEDAFWAFEKDATFLLLGVAPRWIAGKAYNAREMILNAMKRYNSYSGQENSSDLTKARYNTYTKYGLSSDGIAHFELSSIIGLLINATPSVFWLLFYIYSVPGLLEDVRLEIANVTSTVMLKTQDDQTKHSINVLKLQERCPLLLSTYRETLRLKTNNVYTRWVQEDTLLNDRYLLKEGSIVQVPGASMHMDPALWGADVKDFNPRRFIKGDANHRQGAFRTFGGGASLCPGRHFALIEIVATAAMFVMRYEMEPQGGGWREPRTDGNDVVGSISPPTSRLDVAVTTRKGYEGDQWDFVEVRS</sequence>
<dbReference type="GO" id="GO:0005506">
    <property type="term" value="F:iron ion binding"/>
    <property type="evidence" value="ECO:0007669"/>
    <property type="project" value="InterPro"/>
</dbReference>
<keyword evidence="4 5" id="KW-0408">Iron</keyword>
<dbReference type="Proteomes" id="UP000664534">
    <property type="component" value="Unassembled WGS sequence"/>
</dbReference>
<name>A0A8H3F474_9LECA</name>
<evidence type="ECO:0000256" key="2">
    <source>
        <dbReference type="ARBA" id="ARBA00010617"/>
    </source>
</evidence>
<keyword evidence="7" id="KW-1133">Transmembrane helix</keyword>
<dbReference type="PRINTS" id="PR00465">
    <property type="entry name" value="EP450IV"/>
</dbReference>
<dbReference type="InterPro" id="IPR036396">
    <property type="entry name" value="Cyt_P450_sf"/>
</dbReference>
<organism evidence="8 9">
    <name type="scientific">Imshaugia aleurites</name>
    <dbReference type="NCBI Taxonomy" id="172621"/>
    <lineage>
        <taxon>Eukaryota</taxon>
        <taxon>Fungi</taxon>
        <taxon>Dikarya</taxon>
        <taxon>Ascomycota</taxon>
        <taxon>Pezizomycotina</taxon>
        <taxon>Lecanoromycetes</taxon>
        <taxon>OSLEUM clade</taxon>
        <taxon>Lecanoromycetidae</taxon>
        <taxon>Lecanorales</taxon>
        <taxon>Lecanorineae</taxon>
        <taxon>Parmeliaceae</taxon>
        <taxon>Imshaugia</taxon>
    </lineage>
</organism>
<dbReference type="InterPro" id="IPR002403">
    <property type="entry name" value="Cyt_P450_E_grp-IV"/>
</dbReference>
<evidence type="ECO:0000256" key="7">
    <source>
        <dbReference type="SAM" id="Phobius"/>
    </source>
</evidence>
<evidence type="ECO:0000256" key="5">
    <source>
        <dbReference type="PIRSR" id="PIRSR602403-1"/>
    </source>
</evidence>
<comment type="caution">
    <text evidence="8">The sequence shown here is derived from an EMBL/GenBank/DDBJ whole genome shotgun (WGS) entry which is preliminary data.</text>
</comment>
<protein>
    <recommendedName>
        <fullName evidence="10">Cytochrome P450</fullName>
    </recommendedName>
</protein>
<dbReference type="GO" id="GO:0016705">
    <property type="term" value="F:oxidoreductase activity, acting on paired donors, with incorporation or reduction of molecular oxygen"/>
    <property type="evidence" value="ECO:0007669"/>
    <property type="project" value="InterPro"/>
</dbReference>
<reference evidence="8" key="1">
    <citation type="submission" date="2021-03" db="EMBL/GenBank/DDBJ databases">
        <authorList>
            <person name="Tagirdzhanova G."/>
        </authorList>
    </citation>
    <scope>NUCLEOTIDE SEQUENCE</scope>
</reference>
<dbReference type="InterPro" id="IPR001128">
    <property type="entry name" value="Cyt_P450"/>
</dbReference>